<dbReference type="NCBIfam" id="TIGR00001">
    <property type="entry name" value="rpmI_bact"/>
    <property type="match status" value="1"/>
</dbReference>
<evidence type="ECO:0000256" key="5">
    <source>
        <dbReference type="HAMAP-Rule" id="MF_00514"/>
    </source>
</evidence>
<evidence type="ECO:0000256" key="3">
    <source>
        <dbReference type="ARBA" id="ARBA00023274"/>
    </source>
</evidence>
<evidence type="ECO:0000256" key="4">
    <source>
        <dbReference type="ARBA" id="ARBA00071664"/>
    </source>
</evidence>
<dbReference type="GO" id="GO:0022625">
    <property type="term" value="C:cytosolic large ribosomal subunit"/>
    <property type="evidence" value="ECO:0007669"/>
    <property type="project" value="TreeGrafter"/>
</dbReference>
<comment type="similarity">
    <text evidence="1 5 6">Belongs to the bacterial ribosomal protein bL35 family.</text>
</comment>
<dbReference type="FunFam" id="4.10.410.60:FF:000001">
    <property type="entry name" value="50S ribosomal protein L35"/>
    <property type="match status" value="1"/>
</dbReference>
<organism evidence="7 8">
    <name type="scientific">Parapedobacter pyrenivorans</name>
    <dbReference type="NCBI Taxonomy" id="1305674"/>
    <lineage>
        <taxon>Bacteria</taxon>
        <taxon>Pseudomonadati</taxon>
        <taxon>Bacteroidota</taxon>
        <taxon>Sphingobacteriia</taxon>
        <taxon>Sphingobacteriales</taxon>
        <taxon>Sphingobacteriaceae</taxon>
        <taxon>Parapedobacter</taxon>
    </lineage>
</organism>
<dbReference type="EMBL" id="BMER01000004">
    <property type="protein sequence ID" value="GGG98106.1"/>
    <property type="molecule type" value="Genomic_DNA"/>
</dbReference>
<sequence>MPKVRTNSSAKKRFKLTGTGKIARKNAFKSHILTKKSTKRKRNLTQTSLVSEADMGNVKRMLAIGK</sequence>
<dbReference type="GO" id="GO:0003735">
    <property type="term" value="F:structural constituent of ribosome"/>
    <property type="evidence" value="ECO:0007669"/>
    <property type="project" value="InterPro"/>
</dbReference>
<dbReference type="Proteomes" id="UP000660862">
    <property type="component" value="Unassembled WGS sequence"/>
</dbReference>
<dbReference type="InterPro" id="IPR001706">
    <property type="entry name" value="Ribosomal_bL35"/>
</dbReference>
<keyword evidence="8" id="KW-1185">Reference proteome</keyword>
<dbReference type="RefSeq" id="WP_188507573.1">
    <property type="nucleotide sequence ID" value="NZ_BMER01000004.1"/>
</dbReference>
<evidence type="ECO:0000256" key="1">
    <source>
        <dbReference type="ARBA" id="ARBA00006598"/>
    </source>
</evidence>
<reference evidence="7" key="2">
    <citation type="submission" date="2020-09" db="EMBL/GenBank/DDBJ databases">
        <authorList>
            <person name="Sun Q."/>
            <person name="Zhou Y."/>
        </authorList>
    </citation>
    <scope>NUCLEOTIDE SEQUENCE</scope>
    <source>
        <strain evidence="7">CGMCC 1.12195</strain>
    </source>
</reference>
<reference evidence="7" key="1">
    <citation type="journal article" date="2014" name="Int. J. Syst. Evol. Microbiol.">
        <title>Complete genome sequence of Corynebacterium casei LMG S-19264T (=DSM 44701T), isolated from a smear-ripened cheese.</title>
        <authorList>
            <consortium name="US DOE Joint Genome Institute (JGI-PGF)"/>
            <person name="Walter F."/>
            <person name="Albersmeier A."/>
            <person name="Kalinowski J."/>
            <person name="Ruckert C."/>
        </authorList>
    </citation>
    <scope>NUCLEOTIDE SEQUENCE</scope>
    <source>
        <strain evidence="7">CGMCC 1.12195</strain>
    </source>
</reference>
<evidence type="ECO:0000313" key="7">
    <source>
        <dbReference type="EMBL" id="GGG98106.1"/>
    </source>
</evidence>
<keyword evidence="2 5" id="KW-0689">Ribosomal protein</keyword>
<evidence type="ECO:0000313" key="8">
    <source>
        <dbReference type="Proteomes" id="UP000660862"/>
    </source>
</evidence>
<dbReference type="AlphaFoldDB" id="A0A917MDW2"/>
<protein>
    <recommendedName>
        <fullName evidence="4 5">Large ribosomal subunit protein bL35</fullName>
    </recommendedName>
</protein>
<keyword evidence="3 5" id="KW-0687">Ribonucleoprotein</keyword>
<evidence type="ECO:0000256" key="2">
    <source>
        <dbReference type="ARBA" id="ARBA00022980"/>
    </source>
</evidence>
<dbReference type="PANTHER" id="PTHR33343">
    <property type="entry name" value="54S RIBOSOMAL PROTEIN BL35M"/>
    <property type="match status" value="1"/>
</dbReference>
<dbReference type="PRINTS" id="PR00064">
    <property type="entry name" value="RIBOSOMALL35"/>
</dbReference>
<dbReference type="SUPFAM" id="SSF143034">
    <property type="entry name" value="L35p-like"/>
    <property type="match status" value="1"/>
</dbReference>
<dbReference type="Pfam" id="PF01632">
    <property type="entry name" value="Ribosomal_L35p"/>
    <property type="match status" value="1"/>
</dbReference>
<dbReference type="InterPro" id="IPR021137">
    <property type="entry name" value="Ribosomal_bL35-like"/>
</dbReference>
<gene>
    <name evidence="5 7" type="primary">rpmI</name>
    <name evidence="7" type="ORF">GCM10007415_37020</name>
</gene>
<dbReference type="HAMAP" id="MF_00514">
    <property type="entry name" value="Ribosomal_bL35"/>
    <property type="match status" value="1"/>
</dbReference>
<dbReference type="GO" id="GO:0006412">
    <property type="term" value="P:translation"/>
    <property type="evidence" value="ECO:0007669"/>
    <property type="project" value="UniProtKB-UniRule"/>
</dbReference>
<name>A0A917MDW2_9SPHI</name>
<dbReference type="InterPro" id="IPR037229">
    <property type="entry name" value="Ribosomal_bL35_sf"/>
</dbReference>
<evidence type="ECO:0000256" key="6">
    <source>
        <dbReference type="RuleBase" id="RU000568"/>
    </source>
</evidence>
<comment type="caution">
    <text evidence="7">The sequence shown here is derived from an EMBL/GenBank/DDBJ whole genome shotgun (WGS) entry which is preliminary data.</text>
</comment>
<accession>A0A917MDW2</accession>
<dbReference type="Gene3D" id="4.10.410.60">
    <property type="match status" value="1"/>
</dbReference>
<proteinExistence type="inferred from homology"/>
<dbReference type="PANTHER" id="PTHR33343:SF1">
    <property type="entry name" value="LARGE RIBOSOMAL SUBUNIT PROTEIN BL35M"/>
    <property type="match status" value="1"/>
</dbReference>